<keyword evidence="3" id="KW-1185">Reference proteome</keyword>
<dbReference type="EMBL" id="JACGLT010000003">
    <property type="protein sequence ID" value="MBA6152049.1"/>
    <property type="molecule type" value="Genomic_DNA"/>
</dbReference>
<name>A0A7W2M3I0_9FLAO</name>
<evidence type="ECO:0000313" key="2">
    <source>
        <dbReference type="EMBL" id="MBA6152049.1"/>
    </source>
</evidence>
<organism evidence="2 3">
    <name type="scientific">Gelidibacter maritimus</name>
    <dbReference type="NCBI Taxonomy" id="2761487"/>
    <lineage>
        <taxon>Bacteria</taxon>
        <taxon>Pseudomonadati</taxon>
        <taxon>Bacteroidota</taxon>
        <taxon>Flavobacteriia</taxon>
        <taxon>Flavobacteriales</taxon>
        <taxon>Flavobacteriaceae</taxon>
        <taxon>Gelidibacter</taxon>
    </lineage>
</organism>
<feature type="chain" id="PRO_5030650934" description="Gingipain domain-containing protein" evidence="1">
    <location>
        <begin position="19"/>
        <end position="487"/>
    </location>
</feature>
<dbReference type="Proteomes" id="UP000541857">
    <property type="component" value="Unassembled WGS sequence"/>
</dbReference>
<gene>
    <name evidence="2" type="ORF">H3Z82_04850</name>
</gene>
<proteinExistence type="predicted"/>
<reference evidence="2 3" key="1">
    <citation type="submission" date="2020-07" db="EMBL/GenBank/DDBJ databases">
        <title>Bacterium isolated from marine sediment.</title>
        <authorList>
            <person name="Shang D."/>
        </authorList>
    </citation>
    <scope>NUCLEOTIDE SEQUENCE [LARGE SCALE GENOMIC DNA]</scope>
    <source>
        <strain evidence="2 3">F6074</strain>
    </source>
</reference>
<evidence type="ECO:0008006" key="4">
    <source>
        <dbReference type="Google" id="ProtNLM"/>
    </source>
</evidence>
<sequence>MKKLFPLMFVMLTMILQAQHKATNYVIAASEAVKNDAEWLKVVDELQKLHPDAVVISYQDSLNQLLPSLRNLRPRYLAVIEKPKNINRDFVIEGNRMSRTIDDDRYDDYIWGVITGYSPEDALRTIRQSAEPFIIKSALSSITEVSSGEWFDKFAWIDDHVRGRWGEKTNPQDPVAIYKTDTLGDLLSIFHKKWEEIDPDLIITASHATQYNLEMPYSVGNLVAKNGQLYAKYKEPEAIVSTNKPRVFFPVGNCLIADMNNSDQSMAAAFLSSGGSTAMIGYVVSTWYGRNGWGALKYFLANPGKHTLAEAAFLNRQDMLTQEYRKDPRYLDVIPNFKTFGDAARNDIAKKMAELQPDNLTMDDIGFSFDRDVVVYYGDPAWNVRSKSILDSPGYHFKFENKGDNYTITLTTEDNFSIDKAKGKGFKEEHVKDIPLAYFLPQRIFNPGIFENKQHLDVAFDENFLLIYNQDIKPNEAYTIILTSKVE</sequence>
<keyword evidence="1" id="KW-0732">Signal</keyword>
<protein>
    <recommendedName>
        <fullName evidence="4">Gingipain domain-containing protein</fullName>
    </recommendedName>
</protein>
<evidence type="ECO:0000313" key="3">
    <source>
        <dbReference type="Proteomes" id="UP000541857"/>
    </source>
</evidence>
<accession>A0A7W2M3I0</accession>
<dbReference type="AlphaFoldDB" id="A0A7W2M3I0"/>
<feature type="signal peptide" evidence="1">
    <location>
        <begin position="1"/>
        <end position="18"/>
    </location>
</feature>
<dbReference type="RefSeq" id="WP_182203134.1">
    <property type="nucleotide sequence ID" value="NZ_JACGLT010000003.1"/>
</dbReference>
<evidence type="ECO:0000256" key="1">
    <source>
        <dbReference type="SAM" id="SignalP"/>
    </source>
</evidence>
<comment type="caution">
    <text evidence="2">The sequence shown here is derived from an EMBL/GenBank/DDBJ whole genome shotgun (WGS) entry which is preliminary data.</text>
</comment>